<gene>
    <name evidence="3" type="ORF">F2P81_010285</name>
</gene>
<dbReference type="Gene3D" id="2.170.270.10">
    <property type="entry name" value="SET domain"/>
    <property type="match status" value="1"/>
</dbReference>
<feature type="compositionally biased region" description="Acidic residues" evidence="1">
    <location>
        <begin position="799"/>
        <end position="813"/>
    </location>
</feature>
<feature type="compositionally biased region" description="Low complexity" evidence="1">
    <location>
        <begin position="379"/>
        <end position="392"/>
    </location>
</feature>
<dbReference type="InterPro" id="IPR046341">
    <property type="entry name" value="SET_dom_sf"/>
</dbReference>
<dbReference type="InterPro" id="IPR009079">
    <property type="entry name" value="4_helix_cytokine-like_core"/>
</dbReference>
<reference evidence="3 4" key="1">
    <citation type="submission" date="2019-06" db="EMBL/GenBank/DDBJ databases">
        <title>Draft genomes of female and male turbot (Scophthalmus maximus).</title>
        <authorList>
            <person name="Xu H."/>
            <person name="Xu X.-W."/>
            <person name="Shao C."/>
            <person name="Chen S."/>
        </authorList>
    </citation>
    <scope>NUCLEOTIDE SEQUENCE [LARGE SCALE GENOMIC DNA]</scope>
    <source>
        <strain evidence="3">Ysfricsl-2016a</strain>
        <tissue evidence="3">Blood</tissue>
    </source>
</reference>
<feature type="domain" description="SET" evidence="2">
    <location>
        <begin position="438"/>
        <end position="472"/>
    </location>
</feature>
<dbReference type="Gene3D" id="1.20.1250.10">
    <property type="match status" value="1"/>
</dbReference>
<dbReference type="EMBL" id="VEVO01000009">
    <property type="protein sequence ID" value="KAF0037411.1"/>
    <property type="molecule type" value="Genomic_DNA"/>
</dbReference>
<feature type="compositionally biased region" description="Low complexity" evidence="1">
    <location>
        <begin position="400"/>
        <end position="435"/>
    </location>
</feature>
<dbReference type="PANTHER" id="PTHR33480:SF3">
    <property type="entry name" value="SI:DKEY-117M1.4"/>
    <property type="match status" value="1"/>
</dbReference>
<dbReference type="SUPFAM" id="SSF82199">
    <property type="entry name" value="SET domain"/>
    <property type="match status" value="1"/>
</dbReference>
<feature type="compositionally biased region" description="Acidic residues" evidence="1">
    <location>
        <begin position="547"/>
        <end position="556"/>
    </location>
</feature>
<dbReference type="Proteomes" id="UP000438429">
    <property type="component" value="Unassembled WGS sequence"/>
</dbReference>
<feature type="compositionally biased region" description="Basic residues" evidence="1">
    <location>
        <begin position="562"/>
        <end position="581"/>
    </location>
</feature>
<feature type="compositionally biased region" description="Basic and acidic residues" evidence="1">
    <location>
        <begin position="247"/>
        <end position="256"/>
    </location>
</feature>
<comment type="caution">
    <text evidence="3">The sequence shown here is derived from an EMBL/GenBank/DDBJ whole genome shotgun (WGS) entry which is preliminary data.</text>
</comment>
<protein>
    <recommendedName>
        <fullName evidence="2">SET domain-containing protein</fullName>
    </recommendedName>
</protein>
<evidence type="ECO:0000259" key="2">
    <source>
        <dbReference type="Pfam" id="PF00856"/>
    </source>
</evidence>
<feature type="compositionally biased region" description="Pro residues" evidence="1">
    <location>
        <begin position="1226"/>
        <end position="1235"/>
    </location>
</feature>
<feature type="region of interest" description="Disordered" evidence="1">
    <location>
        <begin position="208"/>
        <end position="260"/>
    </location>
</feature>
<feature type="region of interest" description="Disordered" evidence="1">
    <location>
        <begin position="281"/>
        <end position="436"/>
    </location>
</feature>
<dbReference type="PANTHER" id="PTHR33480">
    <property type="entry name" value="SET DOMAIN-CONTAINING PROTEIN-RELATED"/>
    <property type="match status" value="1"/>
</dbReference>
<evidence type="ECO:0000313" key="3">
    <source>
        <dbReference type="EMBL" id="KAF0037411.1"/>
    </source>
</evidence>
<organism evidence="3 4">
    <name type="scientific">Scophthalmus maximus</name>
    <name type="common">Turbot</name>
    <name type="synonym">Psetta maxima</name>
    <dbReference type="NCBI Taxonomy" id="52904"/>
    <lineage>
        <taxon>Eukaryota</taxon>
        <taxon>Metazoa</taxon>
        <taxon>Chordata</taxon>
        <taxon>Craniata</taxon>
        <taxon>Vertebrata</taxon>
        <taxon>Euteleostomi</taxon>
        <taxon>Actinopterygii</taxon>
        <taxon>Neopterygii</taxon>
        <taxon>Teleostei</taxon>
        <taxon>Neoteleostei</taxon>
        <taxon>Acanthomorphata</taxon>
        <taxon>Carangaria</taxon>
        <taxon>Pleuronectiformes</taxon>
        <taxon>Pleuronectoidei</taxon>
        <taxon>Scophthalmidae</taxon>
        <taxon>Scophthalmus</taxon>
    </lineage>
</organism>
<feature type="compositionally biased region" description="Polar residues" evidence="1">
    <location>
        <begin position="706"/>
        <end position="753"/>
    </location>
</feature>
<dbReference type="InterPro" id="IPR001214">
    <property type="entry name" value="SET_dom"/>
</dbReference>
<feature type="region of interest" description="Disordered" evidence="1">
    <location>
        <begin position="1164"/>
        <end position="1257"/>
    </location>
</feature>
<feature type="region of interest" description="Disordered" evidence="1">
    <location>
        <begin position="706"/>
        <end position="879"/>
    </location>
</feature>
<feature type="compositionally biased region" description="Low complexity" evidence="1">
    <location>
        <begin position="608"/>
        <end position="621"/>
    </location>
</feature>
<feature type="compositionally biased region" description="Acidic residues" evidence="1">
    <location>
        <begin position="845"/>
        <end position="873"/>
    </location>
</feature>
<feature type="compositionally biased region" description="Basic residues" evidence="1">
    <location>
        <begin position="1237"/>
        <end position="1253"/>
    </location>
</feature>
<dbReference type="Pfam" id="PF00856">
    <property type="entry name" value="SET"/>
    <property type="match status" value="1"/>
</dbReference>
<evidence type="ECO:0000313" key="4">
    <source>
        <dbReference type="Proteomes" id="UP000438429"/>
    </source>
</evidence>
<sequence>MADRRTRDMTGPDLSRTTAARATAVAEQLHHECSMLLELYRKKENFTHAEMVADGRLVSVPPPSSQLDTRDTLWRLHSALLQCRSLLERAIAKEEEELGGGKKGDYETQRKLVKDRLSLLLINTGELLRAADGTVVLTPNLEGLERADRATKKRSTFFICSVGASIHLRGWQPSFHLLEVARGLNSCPLRGSFVRRRCCVRLHFATPGSRGSPTQRAAVPARRAPRTPPLRRDGRVWNNLGVSPSSGRREEREAARRGGGTSAIAGVNMAETVRSLFDYREPHRLDGDGEGVKPAPPLRGRGCGRKRKGTPVKVFVTHTEEESVPEHSFSPGDRKEAESRVENKRSTLDGPFYNTEAVPHNCGPSEQAHDRDAAGSKISSCSASTPASSSAPTPTPVRAPAPATATSAQAVSLTPASTAPAAPTASAPAPTAGSFPPSPNCRIREVHCGSQVRLVVIAIRDITKGEEITVDYSLTEWGENLGFRGTVSPVQHECNSDTENNNNIKKEDEPLSLTAQQRQQQQQQQEYVTPSWSLSPSSSPISHSDASDSDAGDEDNASPRGRTQRRRKKRRGTPSKKKTPHRMQPGCLTPVSPTSIPHQNRPLPLSHPPAQSSPPCSSSSSLVKPVFKAPVPLGSNSTSNINSSRGVSIDSMRQTCEYCGRHFRSLGRHLDKHHAHQPEVCSALVERYTQMPRLHAQNTNPTAALLHTQQHSRSSQVAGQSRSSDLPQSGVQDLSMSPPTLTAASQSPTSAGRNSAPPVLTPPRGQNAVPVSVLKRSPPPVAVMQSKNGAMRRLTNDRQEEEEEEDEDEDVEVVEVKRPKEEEDVEVVCPQSYSSKLAKEVEPPKEEEDEEHEEYEEEEEEENGVMEVEDESGAEDKDKDLLSSGRHHLLPLLSSLSSLVLYLRRLQHSAFLSLSRQLQSAEAWRLLCHSSLALLILYNRRRECEVSKLSIAEYHARVTPQCPVPVPPGAPPALTPLEASLSPFERLVLPHLARVGVQGKRGRVQPLILPPHCEPCLELLLQTRQDVGVDPANPYVFARPYHSPATPLRGTDLLRSLARSSGTRNPRALTQTRVRRQVAILTQLLLLGEGEEPGQPGGSAVERLEHFLEREYHVTQNCAGIGQDPGLMGRVGRVVLCGERDGVLFRGMSLNHICLELDVMSGNSADSYSEGESEGEQLKENPEVHSPAPAPAPAPTPTPTPTLLYVRKGKNNGRVGRPKKLKNIQQPPPPPPTPPANRRRGSGQLKSGKRGVLKRPWSEAERAAVEEHLTRNITELRVPAKADCERCLQQCPLLVSNHRDWRAIKFYCHNRIQLLKKNQRRDNEPLPLIVC</sequence>
<feature type="compositionally biased region" description="Basic and acidic residues" evidence="1">
    <location>
        <begin position="332"/>
        <end position="347"/>
    </location>
</feature>
<feature type="region of interest" description="Disordered" evidence="1">
    <location>
        <begin position="512"/>
        <end position="622"/>
    </location>
</feature>
<dbReference type="CDD" id="cd08161">
    <property type="entry name" value="SET"/>
    <property type="match status" value="1"/>
</dbReference>
<name>A0A6A4T2F9_SCOMX</name>
<feature type="compositionally biased region" description="Basic residues" evidence="1">
    <location>
        <begin position="1207"/>
        <end position="1222"/>
    </location>
</feature>
<evidence type="ECO:0000256" key="1">
    <source>
        <dbReference type="SAM" id="MobiDB-lite"/>
    </source>
</evidence>
<feature type="compositionally biased region" description="Low complexity" evidence="1">
    <location>
        <begin position="516"/>
        <end position="544"/>
    </location>
</feature>
<feature type="compositionally biased region" description="Basic and acidic residues" evidence="1">
    <location>
        <begin position="281"/>
        <end position="291"/>
    </location>
</feature>
<accession>A0A6A4T2F9</accession>
<proteinExistence type="predicted"/>
<feature type="compositionally biased region" description="Pro residues" evidence="1">
    <location>
        <begin position="1188"/>
        <end position="1200"/>
    </location>
</feature>